<dbReference type="PIRSF" id="PIRSF016897">
    <property type="entry name" value="GlpP"/>
    <property type="match status" value="1"/>
</dbReference>
<proteinExistence type="predicted"/>
<dbReference type="PANTHER" id="PTHR35787">
    <property type="entry name" value="GLYCEROL UPTAKE OPERON ANTITERMINATOR REGULATORY PROTEIN"/>
    <property type="match status" value="1"/>
</dbReference>
<name>A0A401ZT03_9CHLR</name>
<dbReference type="InterPro" id="IPR006699">
    <property type="entry name" value="GlpP"/>
</dbReference>
<dbReference type="GO" id="GO:0006355">
    <property type="term" value="P:regulation of DNA-templated transcription"/>
    <property type="evidence" value="ECO:0007669"/>
    <property type="project" value="InterPro"/>
</dbReference>
<organism evidence="1 2">
    <name type="scientific">Dictyobacter aurantiacus</name>
    <dbReference type="NCBI Taxonomy" id="1936993"/>
    <lineage>
        <taxon>Bacteria</taxon>
        <taxon>Bacillati</taxon>
        <taxon>Chloroflexota</taxon>
        <taxon>Ktedonobacteria</taxon>
        <taxon>Ktedonobacterales</taxon>
        <taxon>Dictyobacteraceae</taxon>
        <taxon>Dictyobacter</taxon>
    </lineage>
</organism>
<dbReference type="Proteomes" id="UP000287224">
    <property type="component" value="Unassembled WGS sequence"/>
</dbReference>
<gene>
    <name evidence="1" type="ORF">KDAU_73200</name>
</gene>
<dbReference type="InterPro" id="IPR013785">
    <property type="entry name" value="Aldolase_TIM"/>
</dbReference>
<sequence length="200" mass="21467">MTVQPRRSMIKLLTRSRIIPQVESRVQLQHVLRTSACKVIILRHCNLLELAPLLVQAYSRQYAVYVNIDHVEGLHPDAAGLQYLADQLSVAGIISANPKTLALARSYGLETVLRIFAADSTGLESALEMIDVTTVDLFDVAPALAIPYIDPPLTSVLPLPFIGSGLISTGDQVQAVLSAGASGVMLTPHDFGSEARAGIN</sequence>
<accession>A0A401ZT03</accession>
<dbReference type="Pfam" id="PF04309">
    <property type="entry name" value="G3P_antiterm"/>
    <property type="match status" value="1"/>
</dbReference>
<dbReference type="GO" id="GO:0006071">
    <property type="term" value="P:glycerol metabolic process"/>
    <property type="evidence" value="ECO:0007669"/>
    <property type="project" value="InterPro"/>
</dbReference>
<dbReference type="EMBL" id="BIFQ01000002">
    <property type="protein sequence ID" value="GCE09991.1"/>
    <property type="molecule type" value="Genomic_DNA"/>
</dbReference>
<dbReference type="SUPFAM" id="SSF110391">
    <property type="entry name" value="GlpP-like"/>
    <property type="match status" value="1"/>
</dbReference>
<dbReference type="AlphaFoldDB" id="A0A401ZT03"/>
<comment type="caution">
    <text evidence="1">The sequence shown here is derived from an EMBL/GenBank/DDBJ whole genome shotgun (WGS) entry which is preliminary data.</text>
</comment>
<reference evidence="2" key="1">
    <citation type="submission" date="2018-12" db="EMBL/GenBank/DDBJ databases">
        <title>Tengunoibacter tsumagoiensis gen. nov., sp. nov., Dictyobacter kobayashii sp. nov., D. alpinus sp. nov., and D. joshuensis sp. nov. and description of Dictyobacteraceae fam. nov. within the order Ktedonobacterales isolated from Tengu-no-mugimeshi.</title>
        <authorList>
            <person name="Wang C.M."/>
            <person name="Zheng Y."/>
            <person name="Sakai Y."/>
            <person name="Toyoda A."/>
            <person name="Minakuchi Y."/>
            <person name="Abe K."/>
            <person name="Yokota A."/>
            <person name="Yabe S."/>
        </authorList>
    </citation>
    <scope>NUCLEOTIDE SEQUENCE [LARGE SCALE GENOMIC DNA]</scope>
    <source>
        <strain evidence="2">S-27</strain>
    </source>
</reference>
<dbReference type="Gene3D" id="3.20.20.70">
    <property type="entry name" value="Aldolase class I"/>
    <property type="match status" value="1"/>
</dbReference>
<dbReference type="OrthoDB" id="152569at2"/>
<evidence type="ECO:0000313" key="2">
    <source>
        <dbReference type="Proteomes" id="UP000287224"/>
    </source>
</evidence>
<protein>
    <submittedName>
        <fullName evidence="1">Uncharacterized protein</fullName>
    </submittedName>
</protein>
<dbReference type="PANTHER" id="PTHR35787:SF1">
    <property type="entry name" value="GLYCEROL UPTAKE OPERON ANTITERMINATOR REGULATORY PROTEIN"/>
    <property type="match status" value="1"/>
</dbReference>
<keyword evidence="2" id="KW-1185">Reference proteome</keyword>
<evidence type="ECO:0000313" key="1">
    <source>
        <dbReference type="EMBL" id="GCE09991.1"/>
    </source>
</evidence>
<dbReference type="RefSeq" id="WP_126602918.1">
    <property type="nucleotide sequence ID" value="NZ_BIFQ01000002.1"/>
</dbReference>